<evidence type="ECO:0000313" key="2">
    <source>
        <dbReference type="EMBL" id="KAA4097805.1"/>
    </source>
</evidence>
<dbReference type="Proteomes" id="UP000473905">
    <property type="component" value="Unassembled WGS sequence"/>
</dbReference>
<dbReference type="EMBL" id="QRVZ01000009">
    <property type="protein sequence ID" value="RGS83232.1"/>
    <property type="molecule type" value="Genomic_DNA"/>
</dbReference>
<protein>
    <submittedName>
        <fullName evidence="4">Uncharacterized protein</fullName>
    </submittedName>
</protein>
<dbReference type="Proteomes" id="UP001214017">
    <property type="component" value="Unassembled WGS sequence"/>
</dbReference>
<keyword evidence="7" id="KW-1185">Reference proteome</keyword>
<gene>
    <name evidence="4" type="ORF">DWX70_12610</name>
    <name evidence="2" type="ORF">F3D66_12700</name>
    <name evidence="1" type="ORF">F3D71_01885</name>
    <name evidence="3" type="ORF">PO240_08925</name>
</gene>
<dbReference type="Gene3D" id="2.40.128.260">
    <property type="entry name" value="Type IV secretion system, VirB10/TraB/TrbI"/>
    <property type="match status" value="1"/>
</dbReference>
<dbReference type="EMBL" id="VWKB01000016">
    <property type="protein sequence ID" value="KAA4097805.1"/>
    <property type="molecule type" value="Genomic_DNA"/>
</dbReference>
<accession>A0A395VXT4</accession>
<dbReference type="Proteomes" id="UP000266492">
    <property type="component" value="Unassembled WGS sequence"/>
</dbReference>
<dbReference type="EMBL" id="VWLE01000010">
    <property type="protein sequence ID" value="KAA3954532.1"/>
    <property type="molecule type" value="Genomic_DNA"/>
</dbReference>
<dbReference type="RefSeq" id="WP_008648038.1">
    <property type="nucleotide sequence ID" value="NZ_CAXSRA010000009.1"/>
</dbReference>
<comment type="caution">
    <text evidence="4">The sequence shown here is derived from an EMBL/GenBank/DDBJ whole genome shotgun (WGS) entry which is preliminary data.</text>
</comment>
<evidence type="ECO:0000313" key="3">
    <source>
        <dbReference type="EMBL" id="MDC2407989.1"/>
    </source>
</evidence>
<evidence type="ECO:0000313" key="6">
    <source>
        <dbReference type="Proteomes" id="UP000323717"/>
    </source>
</evidence>
<dbReference type="EMBL" id="JAQNWR010000004">
    <property type="protein sequence ID" value="MDC2407989.1"/>
    <property type="molecule type" value="Genomic_DNA"/>
</dbReference>
<proteinExistence type="predicted"/>
<dbReference type="AlphaFoldDB" id="A0A395VXT4"/>
<reference evidence="3" key="3">
    <citation type="submission" date="2022-10" db="EMBL/GenBank/DDBJ databases">
        <title>Human gut microbiome strain richness.</title>
        <authorList>
            <person name="Chen-Liaw A."/>
        </authorList>
    </citation>
    <scope>NUCLEOTIDE SEQUENCE</scope>
    <source>
        <strain evidence="3">F7_m1001271B151109d0_201107</strain>
    </source>
</reference>
<evidence type="ECO:0000313" key="4">
    <source>
        <dbReference type="EMBL" id="RGS83232.1"/>
    </source>
</evidence>
<reference evidence="4 5" key="1">
    <citation type="submission" date="2018-08" db="EMBL/GenBank/DDBJ databases">
        <title>A genome reference for cultivated species of the human gut microbiota.</title>
        <authorList>
            <person name="Zou Y."/>
            <person name="Xue W."/>
            <person name="Luo G."/>
        </authorList>
    </citation>
    <scope>NUCLEOTIDE SEQUENCE [LARGE SCALE GENOMIC DNA]</scope>
    <source>
        <strain evidence="4 5">AF20-9LB</strain>
    </source>
</reference>
<dbReference type="Proteomes" id="UP000323717">
    <property type="component" value="Unassembled WGS sequence"/>
</dbReference>
<evidence type="ECO:0000313" key="7">
    <source>
        <dbReference type="Proteomes" id="UP000473905"/>
    </source>
</evidence>
<organism evidence="4 5">
    <name type="scientific">Bacteroides ovatus</name>
    <dbReference type="NCBI Taxonomy" id="28116"/>
    <lineage>
        <taxon>Bacteria</taxon>
        <taxon>Pseudomonadati</taxon>
        <taxon>Bacteroidota</taxon>
        <taxon>Bacteroidia</taxon>
        <taxon>Bacteroidales</taxon>
        <taxon>Bacteroidaceae</taxon>
        <taxon>Bacteroides</taxon>
    </lineage>
</organism>
<reference evidence="6 7" key="2">
    <citation type="journal article" date="2019" name="Nat. Med.">
        <title>A library of human gut bacterial isolates paired with longitudinal multiomics data enables mechanistic microbiome research.</title>
        <authorList>
            <person name="Poyet M."/>
            <person name="Groussin M."/>
            <person name="Gibbons S.M."/>
            <person name="Avila-Pacheco J."/>
            <person name="Jiang X."/>
            <person name="Kearney S.M."/>
            <person name="Perrotta A.R."/>
            <person name="Berdy B."/>
            <person name="Zhao S."/>
            <person name="Lieberman T.D."/>
            <person name="Swanson P.K."/>
            <person name="Smith M."/>
            <person name="Roesemann S."/>
            <person name="Alexander J.E."/>
            <person name="Rich S.A."/>
            <person name="Livny J."/>
            <person name="Vlamakis H."/>
            <person name="Clish C."/>
            <person name="Bullock K."/>
            <person name="Deik A."/>
            <person name="Scott J."/>
            <person name="Pierce K.A."/>
            <person name="Xavier R.J."/>
            <person name="Alm E.J."/>
        </authorList>
    </citation>
    <scope>NUCLEOTIDE SEQUENCE [LARGE SCALE GENOMIC DNA]</scope>
    <source>
        <strain evidence="2 7">BIOML-A134</strain>
        <strain evidence="1 6">BIOML-A163</strain>
    </source>
</reference>
<evidence type="ECO:0000313" key="5">
    <source>
        <dbReference type="Proteomes" id="UP000266492"/>
    </source>
</evidence>
<name>A0A395VXT4_BACOV</name>
<dbReference type="InterPro" id="IPR042217">
    <property type="entry name" value="T4SS_VirB10/TrbI"/>
</dbReference>
<evidence type="ECO:0000313" key="1">
    <source>
        <dbReference type="EMBL" id="KAA3954532.1"/>
    </source>
</evidence>
<sequence>MRKNIILFFTILIWMVGKSIDINAANYCIQEEADLLIPANTAIPLVLDYSINSKKAKRGNIVNFKVAQEIYINDKLAIPVGTLATAEIVKASKRKCWGKSGKLIIRMRELKFSNGTTIALTAPDIEKNGVSKKGNAWTWFWCSIFFIPLNTIPPLCIKGENAEVEQGLTIVANTVEPATISLKD</sequence>